<keyword evidence="5" id="KW-0325">Glycoprotein</keyword>
<dbReference type="InterPro" id="IPR029058">
    <property type="entry name" value="AB_hydrolase_fold"/>
</dbReference>
<dbReference type="OMA" id="WQYCSEW"/>
<sequence>ACHPSKVGKTSARLLETGGTASVRFWVNTALWKQPSGPVFLLIGGESSLSEYDVLSGEHVDLAMKFGALVVAAEHRFYGRSIGVAGLEISNLQYLSSQQALADLAVLHANLSHRFNLPRNHTWISFGGSYPGSLSAWFRLKFPHLVFAAVASSAPVRAQLDFQDYNKVVANSLSDPMIEGSKECVANVRSAFSTLDAALEKGMPFVKHVAKHFNTCTIPNSLKDQGQLVSSLADIFMGAVQYNGELVGINVADLCNTMVNSTMSPYGALQTVANREDLPCLDIDFAHFLKFLSNTTRVKMIGVGERQWYFQTCTEFGYYQTCNVSLGCPFSKFMSLNNSLIACSKVFGTEASELTHSVAFTNEFYGAAHPRGSRILFVNGDIDPWHALSILRNETVSETAIYIRGTAHCANMPSAMSTDPRSLRLARQVTPPLWLEKAIYYISRVCFHIV</sequence>
<evidence type="ECO:0000256" key="4">
    <source>
        <dbReference type="ARBA" id="ARBA00022801"/>
    </source>
</evidence>
<dbReference type="PANTHER" id="PTHR11010">
    <property type="entry name" value="PROTEASE S28 PRO-X CARBOXYPEPTIDASE-RELATED"/>
    <property type="match status" value="1"/>
</dbReference>
<dbReference type="GO" id="GO:0005764">
    <property type="term" value="C:lysosome"/>
    <property type="evidence" value="ECO:0007669"/>
    <property type="project" value="TreeGrafter"/>
</dbReference>
<dbReference type="Gene3D" id="1.20.120.980">
    <property type="entry name" value="Serine carboxypeptidase S28, SKS domain"/>
    <property type="match status" value="1"/>
</dbReference>
<dbReference type="GO" id="GO:0005768">
    <property type="term" value="C:endosome"/>
    <property type="evidence" value="ECO:0007669"/>
    <property type="project" value="TreeGrafter"/>
</dbReference>
<evidence type="ECO:0000256" key="5">
    <source>
        <dbReference type="ARBA" id="ARBA00023180"/>
    </source>
</evidence>
<dbReference type="PANTHER" id="PTHR11010:SF11">
    <property type="entry name" value="THYMUS-SPECIFIC SERINE PROTEASE"/>
    <property type="match status" value="1"/>
</dbReference>
<evidence type="ECO:0000313" key="7">
    <source>
        <dbReference type="Proteomes" id="UP000694388"/>
    </source>
</evidence>
<evidence type="ECO:0000256" key="3">
    <source>
        <dbReference type="ARBA" id="ARBA00022729"/>
    </source>
</evidence>
<dbReference type="SUPFAM" id="SSF53474">
    <property type="entry name" value="alpha/beta-Hydrolases"/>
    <property type="match status" value="2"/>
</dbReference>
<keyword evidence="2" id="KW-0645">Protease</keyword>
<dbReference type="InterPro" id="IPR008758">
    <property type="entry name" value="Peptidase_S28"/>
</dbReference>
<dbReference type="GO" id="GO:0006508">
    <property type="term" value="P:proteolysis"/>
    <property type="evidence" value="ECO:0007669"/>
    <property type="project" value="UniProtKB-KW"/>
</dbReference>
<dbReference type="Proteomes" id="UP000694388">
    <property type="component" value="Unplaced"/>
</dbReference>
<dbReference type="Ensembl" id="ENSEBUT00000026135.1">
    <property type="protein sequence ID" value="ENSEBUP00000025559.1"/>
    <property type="gene ID" value="ENSEBUG00000015750.1"/>
</dbReference>
<dbReference type="GO" id="GO:0070008">
    <property type="term" value="F:serine-type exopeptidase activity"/>
    <property type="evidence" value="ECO:0007669"/>
    <property type="project" value="InterPro"/>
</dbReference>
<evidence type="ECO:0008006" key="8">
    <source>
        <dbReference type="Google" id="ProtNLM"/>
    </source>
</evidence>
<evidence type="ECO:0000313" key="6">
    <source>
        <dbReference type="Ensembl" id="ENSEBUP00000025559.1"/>
    </source>
</evidence>
<evidence type="ECO:0000256" key="2">
    <source>
        <dbReference type="ARBA" id="ARBA00022670"/>
    </source>
</evidence>
<dbReference type="Gene3D" id="3.40.50.1820">
    <property type="entry name" value="alpha/beta hydrolase"/>
    <property type="match status" value="1"/>
</dbReference>
<comment type="similarity">
    <text evidence="1">Belongs to the peptidase S28 family.</text>
</comment>
<dbReference type="Pfam" id="PF05577">
    <property type="entry name" value="Peptidase_S28"/>
    <property type="match status" value="1"/>
</dbReference>
<keyword evidence="7" id="KW-1185">Reference proteome</keyword>
<name>A0A8C4R800_EPTBU</name>
<keyword evidence="4" id="KW-0378">Hydrolase</keyword>
<dbReference type="AlphaFoldDB" id="A0A8C4R800"/>
<keyword evidence="3" id="KW-0732">Signal</keyword>
<evidence type="ECO:0000256" key="1">
    <source>
        <dbReference type="ARBA" id="ARBA00011079"/>
    </source>
</evidence>
<protein>
    <recommendedName>
        <fullName evidence="8">Thymus-specific serine protease</fullName>
    </recommendedName>
</protein>
<proteinExistence type="inferred from homology"/>
<reference evidence="6" key="1">
    <citation type="submission" date="2025-08" db="UniProtKB">
        <authorList>
            <consortium name="Ensembl"/>
        </authorList>
    </citation>
    <scope>IDENTIFICATION</scope>
</reference>
<dbReference type="InterPro" id="IPR042269">
    <property type="entry name" value="Ser_carbopepase_S28_SKS"/>
</dbReference>
<organism evidence="6 7">
    <name type="scientific">Eptatretus burgeri</name>
    <name type="common">Inshore hagfish</name>
    <dbReference type="NCBI Taxonomy" id="7764"/>
    <lineage>
        <taxon>Eukaryota</taxon>
        <taxon>Metazoa</taxon>
        <taxon>Chordata</taxon>
        <taxon>Craniata</taxon>
        <taxon>Vertebrata</taxon>
        <taxon>Cyclostomata</taxon>
        <taxon>Myxini</taxon>
        <taxon>Myxiniformes</taxon>
        <taxon>Myxinidae</taxon>
        <taxon>Eptatretinae</taxon>
        <taxon>Eptatretus</taxon>
    </lineage>
</organism>
<reference evidence="6" key="2">
    <citation type="submission" date="2025-09" db="UniProtKB">
        <authorList>
            <consortium name="Ensembl"/>
        </authorList>
    </citation>
    <scope>IDENTIFICATION</scope>
</reference>
<dbReference type="GeneTree" id="ENSGT00940000160281"/>
<dbReference type="GO" id="GO:0008239">
    <property type="term" value="F:dipeptidyl-peptidase activity"/>
    <property type="evidence" value="ECO:0007669"/>
    <property type="project" value="TreeGrafter"/>
</dbReference>
<accession>A0A8C4R800</accession>